<evidence type="ECO:0000313" key="1">
    <source>
        <dbReference type="EMBL" id="KMM65334.1"/>
    </source>
</evidence>
<evidence type="ECO:0000313" key="2">
    <source>
        <dbReference type="Proteomes" id="UP000054567"/>
    </source>
</evidence>
<gene>
    <name evidence="1" type="ORF">CPAG_01685</name>
</gene>
<reference evidence="2" key="3">
    <citation type="journal article" date="2010" name="Genome Res.">
        <title>Population genomic sequencing of Coccidioides fungi reveals recent hybridization and transposon control.</title>
        <authorList>
            <person name="Neafsey D.E."/>
            <person name="Barker B.M."/>
            <person name="Sharpton T.J."/>
            <person name="Stajich J.E."/>
            <person name="Park D.J."/>
            <person name="Whiston E."/>
            <person name="Hung C.-Y."/>
            <person name="McMahan C."/>
            <person name="White J."/>
            <person name="Sykes S."/>
            <person name="Heiman D."/>
            <person name="Young S."/>
            <person name="Zeng Q."/>
            <person name="Abouelleil A."/>
            <person name="Aftuck L."/>
            <person name="Bessette D."/>
            <person name="Brown A."/>
            <person name="FitzGerald M."/>
            <person name="Lui A."/>
            <person name="Macdonald J.P."/>
            <person name="Priest M."/>
            <person name="Orbach M.J."/>
            <person name="Galgiani J.N."/>
            <person name="Kirkland T.N."/>
            <person name="Cole G.T."/>
            <person name="Birren B.W."/>
            <person name="Henn M.R."/>
            <person name="Taylor J.W."/>
            <person name="Rounsley S.D."/>
        </authorList>
    </citation>
    <scope>NUCLEOTIDE SEQUENCE [LARGE SCALE GENOMIC DNA]</scope>
    <source>
        <strain evidence="2">RMSCC 3488</strain>
    </source>
</reference>
<accession>A0A0J6F8P8</accession>
<name>A0A0J6F8P8_COCPO</name>
<reference evidence="2" key="2">
    <citation type="journal article" date="2009" name="Genome Res.">
        <title>Comparative genomic analyses of the human fungal pathogens Coccidioides and their relatives.</title>
        <authorList>
            <person name="Sharpton T.J."/>
            <person name="Stajich J.E."/>
            <person name="Rounsley S.D."/>
            <person name="Gardner M.J."/>
            <person name="Wortman J.R."/>
            <person name="Jordar V.S."/>
            <person name="Maiti R."/>
            <person name="Kodira C.D."/>
            <person name="Neafsey D.E."/>
            <person name="Zeng Q."/>
            <person name="Hung C.-Y."/>
            <person name="McMahan C."/>
            <person name="Muszewska A."/>
            <person name="Grynberg M."/>
            <person name="Mandel M.A."/>
            <person name="Kellner E.M."/>
            <person name="Barker B.M."/>
            <person name="Galgiani J.N."/>
            <person name="Orbach M.J."/>
            <person name="Kirkland T.N."/>
            <person name="Cole G.T."/>
            <person name="Henn M.R."/>
            <person name="Birren B.W."/>
            <person name="Taylor J.W."/>
        </authorList>
    </citation>
    <scope>NUCLEOTIDE SEQUENCE [LARGE SCALE GENOMIC DNA]</scope>
    <source>
        <strain evidence="2">RMSCC 3488</strain>
    </source>
</reference>
<dbReference type="AlphaFoldDB" id="A0A0J6F8P8"/>
<dbReference type="VEuPathDB" id="FungiDB:CPAG_01685"/>
<dbReference type="Proteomes" id="UP000054567">
    <property type="component" value="Unassembled WGS sequence"/>
</dbReference>
<sequence length="97" mass="10809">MAMLHLAGPRGAGLHFVAELALEVRRLSSGNFSALELCFVVSSTSSAPPTYYFLTNKLPSEHPAWKDKLDNSFRLLKYTRKISLQAAQDILERGTTR</sequence>
<protein>
    <submittedName>
        <fullName evidence="1">Uncharacterized protein</fullName>
    </submittedName>
</protein>
<proteinExistence type="predicted"/>
<dbReference type="EMBL" id="DS268109">
    <property type="protein sequence ID" value="KMM65334.1"/>
    <property type="molecule type" value="Genomic_DNA"/>
</dbReference>
<organism evidence="1 2">
    <name type="scientific">Coccidioides posadasii RMSCC 3488</name>
    <dbReference type="NCBI Taxonomy" id="454284"/>
    <lineage>
        <taxon>Eukaryota</taxon>
        <taxon>Fungi</taxon>
        <taxon>Dikarya</taxon>
        <taxon>Ascomycota</taxon>
        <taxon>Pezizomycotina</taxon>
        <taxon>Eurotiomycetes</taxon>
        <taxon>Eurotiomycetidae</taxon>
        <taxon>Onygenales</taxon>
        <taxon>Onygenaceae</taxon>
        <taxon>Coccidioides</taxon>
    </lineage>
</organism>
<reference evidence="1 2" key="1">
    <citation type="submission" date="2007-06" db="EMBL/GenBank/DDBJ databases">
        <title>The Genome Sequence of Coccidioides posadasii RMSCC_3488.</title>
        <authorList>
            <consortium name="Coccidioides Genome Resources Consortium"/>
            <consortium name="The Broad Institute Genome Sequencing Platform"/>
            <person name="Henn M.R."/>
            <person name="Sykes S."/>
            <person name="Young S."/>
            <person name="Jaffe D."/>
            <person name="Berlin A."/>
            <person name="Alvarez P."/>
            <person name="Butler J."/>
            <person name="Gnerre S."/>
            <person name="Grabherr M."/>
            <person name="Mauceli E."/>
            <person name="Brockman W."/>
            <person name="Kodira C."/>
            <person name="Alvarado L."/>
            <person name="Zeng Q."/>
            <person name="Crawford M."/>
            <person name="Antoine C."/>
            <person name="Devon K."/>
            <person name="Galgiani J."/>
            <person name="Orsborn K."/>
            <person name="Lewis M.L."/>
            <person name="Nusbaum C."/>
            <person name="Galagan J."/>
            <person name="Birren B."/>
        </authorList>
    </citation>
    <scope>NUCLEOTIDE SEQUENCE [LARGE SCALE GENOMIC DNA]</scope>
    <source>
        <strain evidence="1 2">RMSCC 3488</strain>
    </source>
</reference>